<evidence type="ECO:0000256" key="2">
    <source>
        <dbReference type="ARBA" id="ARBA00001946"/>
    </source>
</evidence>
<gene>
    <name evidence="10" type="ORF">KKP3000_004434</name>
</gene>
<dbReference type="PRINTS" id="PR00919">
    <property type="entry name" value="THERMOPTASE"/>
</dbReference>
<evidence type="ECO:0000256" key="8">
    <source>
        <dbReference type="ARBA" id="ARBA00022801"/>
    </source>
</evidence>
<evidence type="ECO:0000256" key="6">
    <source>
        <dbReference type="ARBA" id="ARBA00022670"/>
    </source>
</evidence>
<keyword evidence="11" id="KW-1185">Reference proteome</keyword>
<comment type="cofactor">
    <cofactor evidence="3">
        <name>Zn(2+)</name>
        <dbReference type="ChEBI" id="CHEBI:29105"/>
    </cofactor>
</comment>
<dbReference type="InterPro" id="IPR052170">
    <property type="entry name" value="M29_Exopeptidase"/>
</dbReference>
<dbReference type="Proteomes" id="UP001579974">
    <property type="component" value="Unassembled WGS sequence"/>
</dbReference>
<comment type="cofactor">
    <cofactor evidence="1">
        <name>Co(2+)</name>
        <dbReference type="ChEBI" id="CHEBI:48828"/>
    </cofactor>
</comment>
<dbReference type="EMBL" id="JBDXSU010000008">
    <property type="protein sequence ID" value="MFB5190938.1"/>
    <property type="molecule type" value="Genomic_DNA"/>
</dbReference>
<evidence type="ECO:0000313" key="10">
    <source>
        <dbReference type="EMBL" id="MFB5190938.1"/>
    </source>
</evidence>
<reference evidence="10 11" key="1">
    <citation type="journal article" date="2024" name="Int. J. Mol. Sci.">
        <title>Exploration of Alicyclobacillus spp. Genome in Search of Antibiotic Resistance.</title>
        <authorList>
            <person name="Bucka-Kolendo J."/>
            <person name="Kiousi D.E."/>
            <person name="Dekowska A."/>
            <person name="Mikolajczuk-Szczyrba A."/>
            <person name="Karadedos D.M."/>
            <person name="Michael P."/>
            <person name="Galanis A."/>
            <person name="Sokolowska B."/>
        </authorList>
    </citation>
    <scope>NUCLEOTIDE SEQUENCE [LARGE SCALE GENOMIC DNA]</scope>
    <source>
        <strain evidence="10 11">KKP 3000</strain>
    </source>
</reference>
<organism evidence="10 11">
    <name type="scientific">Alicyclobacillus fastidiosus</name>
    <dbReference type="NCBI Taxonomy" id="392011"/>
    <lineage>
        <taxon>Bacteria</taxon>
        <taxon>Bacillati</taxon>
        <taxon>Bacillota</taxon>
        <taxon>Bacilli</taxon>
        <taxon>Bacillales</taxon>
        <taxon>Alicyclobacillaceae</taxon>
        <taxon>Alicyclobacillus</taxon>
    </lineage>
</organism>
<dbReference type="SUPFAM" id="SSF144052">
    <property type="entry name" value="Thermophilic metalloprotease-like"/>
    <property type="match status" value="1"/>
</dbReference>
<evidence type="ECO:0000256" key="9">
    <source>
        <dbReference type="ARBA" id="ARBA00023049"/>
    </source>
</evidence>
<dbReference type="InterPro" id="IPR035097">
    <property type="entry name" value="M29_N-terminal"/>
</dbReference>
<dbReference type="PANTHER" id="PTHR34448:SF3">
    <property type="entry name" value="AMINOPEPTIDASE AMPS"/>
    <property type="match status" value="1"/>
</dbReference>
<evidence type="ECO:0000256" key="3">
    <source>
        <dbReference type="ARBA" id="ARBA00001947"/>
    </source>
</evidence>
<protein>
    <submittedName>
        <fullName evidence="10">Aminopeptidase</fullName>
    </submittedName>
</protein>
<name>A0ABV5AFK1_9BACL</name>
<evidence type="ECO:0000256" key="1">
    <source>
        <dbReference type="ARBA" id="ARBA00001941"/>
    </source>
</evidence>
<dbReference type="RefSeq" id="WP_275474640.1">
    <property type="nucleotide sequence ID" value="NZ_CP162940.1"/>
</dbReference>
<dbReference type="PANTHER" id="PTHR34448">
    <property type="entry name" value="AMINOPEPTIDASE"/>
    <property type="match status" value="1"/>
</dbReference>
<evidence type="ECO:0000313" key="11">
    <source>
        <dbReference type="Proteomes" id="UP001579974"/>
    </source>
</evidence>
<evidence type="ECO:0000256" key="4">
    <source>
        <dbReference type="ARBA" id="ARBA00008236"/>
    </source>
</evidence>
<dbReference type="Pfam" id="PF02073">
    <property type="entry name" value="Peptidase_M29"/>
    <property type="match status" value="1"/>
</dbReference>
<evidence type="ECO:0000256" key="7">
    <source>
        <dbReference type="ARBA" id="ARBA00022723"/>
    </source>
</evidence>
<accession>A0ABV5AFK1</accession>
<proteinExistence type="inferred from homology"/>
<dbReference type="Gene3D" id="3.40.1830.10">
    <property type="entry name" value="Thermophilic metalloprotease (M29)"/>
    <property type="match status" value="1"/>
</dbReference>
<keyword evidence="9" id="KW-0482">Metalloprotease</keyword>
<comment type="caution">
    <text evidence="10">The sequence shown here is derived from an EMBL/GenBank/DDBJ whole genome shotgun (WGS) entry which is preliminary data.</text>
</comment>
<comment type="similarity">
    <text evidence="4">Belongs to the peptidase M29 family.</text>
</comment>
<keyword evidence="6" id="KW-0645">Protease</keyword>
<sequence length="409" mass="45706">MPNTEQLTRYADVLIQVGLNVQPGQPVSINAPIEAADFVRVLVERCYHAGAATVSIDWYDPLCKRIRLELEPEAGLQDVPKWVSQKMLEECQKNTAFLHIDAEDPDLLAGVDPRRISLQSKARRAALRETDPYFMEDRVTWLVCSIPTTDWAMKLFPGESAETAVAKLWDAIFSVTRMHEQDPVAAWREHLNKLQERAAYLNKQHFVKLHYRGPGTDLTVELPERHQWLAASAKNDQGHAFVPNMPTEEVFTLPKRDGVNGTLRSTMPLAYEGVVIEDLELSFEGGRIVNFNARSGYETIKELVETDEGSHYLGEIALVPVDSPISRRNTLFYNTLFDENASCHVAIGEAYPVCLEGGVDMSKDELKASGANESMMHVDFMIGSSALDIDGYLADGTLVPLFRGGNWAI</sequence>
<keyword evidence="7" id="KW-0479">Metal-binding</keyword>
<evidence type="ECO:0000256" key="5">
    <source>
        <dbReference type="ARBA" id="ARBA00022438"/>
    </source>
</evidence>
<keyword evidence="8" id="KW-0378">Hydrolase</keyword>
<keyword evidence="5 10" id="KW-0031">Aminopeptidase</keyword>
<dbReference type="GO" id="GO:0004177">
    <property type="term" value="F:aminopeptidase activity"/>
    <property type="evidence" value="ECO:0007669"/>
    <property type="project" value="UniProtKB-KW"/>
</dbReference>
<dbReference type="InterPro" id="IPR000787">
    <property type="entry name" value="Peptidase_M29"/>
</dbReference>
<comment type="cofactor">
    <cofactor evidence="2">
        <name>Mg(2+)</name>
        <dbReference type="ChEBI" id="CHEBI:18420"/>
    </cofactor>
</comment>